<accession>A0AA95H5Q0</accession>
<keyword evidence="3 7" id="KW-0285">Flavoprotein</keyword>
<evidence type="ECO:0000256" key="3">
    <source>
        <dbReference type="ARBA" id="ARBA00022630"/>
    </source>
</evidence>
<dbReference type="PROSITE" id="PS01064">
    <property type="entry name" value="PYRIDOX_OXIDASE"/>
    <property type="match status" value="1"/>
</dbReference>
<dbReference type="NCBIfam" id="NF004231">
    <property type="entry name" value="PRK05679.1"/>
    <property type="match status" value="1"/>
</dbReference>
<comment type="cofactor">
    <cofactor evidence="7 9">
        <name>FMN</name>
        <dbReference type="ChEBI" id="CHEBI:58210"/>
    </cofactor>
    <text evidence="7 9">Binds 1 FMN per subunit.</text>
</comment>
<dbReference type="FunFam" id="2.30.110.10:FF:000020">
    <property type="entry name" value="PNPO isoform 11"/>
    <property type="match status" value="1"/>
</dbReference>
<dbReference type="Gene3D" id="2.30.110.10">
    <property type="entry name" value="Electron Transport, Fmn-binding Protein, Chain A"/>
    <property type="match status" value="1"/>
</dbReference>
<feature type="binding site" evidence="7 9">
    <location>
        <begin position="60"/>
        <end position="65"/>
    </location>
    <ligand>
        <name>FMN</name>
        <dbReference type="ChEBI" id="CHEBI:58210"/>
    </ligand>
</feature>
<feature type="binding site" evidence="7 9">
    <location>
        <position position="184"/>
    </location>
    <ligand>
        <name>FMN</name>
        <dbReference type="ChEBI" id="CHEBI:58210"/>
    </ligand>
</feature>
<feature type="binding site" evidence="7 8">
    <location>
        <position position="65"/>
    </location>
    <ligand>
        <name>substrate</name>
    </ligand>
</feature>
<comment type="similarity">
    <text evidence="1 7">Belongs to the pyridoxamine 5'-phosphate oxidase family.</text>
</comment>
<comment type="pathway">
    <text evidence="7">Cofactor metabolism; pyridoxal 5'-phosphate salvage; pyridoxal 5'-phosphate from pyridoxine 5'-phosphate: step 1/1.</text>
</comment>
<dbReference type="PANTHER" id="PTHR10851:SF0">
    <property type="entry name" value="PYRIDOXINE-5'-PHOSPHATE OXIDASE"/>
    <property type="match status" value="1"/>
</dbReference>
<feature type="domain" description="Pyridoxamine 5'-phosphate oxidase N-terminal" evidence="10">
    <location>
        <begin position="33"/>
        <end position="157"/>
    </location>
</feature>
<dbReference type="InterPro" id="IPR011576">
    <property type="entry name" value="Pyridox_Oxase_N"/>
</dbReference>
<dbReference type="InterPro" id="IPR019740">
    <property type="entry name" value="Pyridox_Oxase_CS"/>
</dbReference>
<organism evidence="12">
    <name type="scientific">Candidatus Thiocaldithrix dubininis</name>
    <dbReference type="NCBI Taxonomy" id="3080823"/>
    <lineage>
        <taxon>Bacteria</taxon>
        <taxon>Pseudomonadati</taxon>
        <taxon>Pseudomonadota</taxon>
        <taxon>Gammaproteobacteria</taxon>
        <taxon>Thiotrichales</taxon>
        <taxon>Thiotrichaceae</taxon>
        <taxon>Candidatus Thiocaldithrix</taxon>
    </lineage>
</organism>
<dbReference type="GO" id="GO:0010181">
    <property type="term" value="F:FMN binding"/>
    <property type="evidence" value="ECO:0007669"/>
    <property type="project" value="UniProtKB-UniRule"/>
</dbReference>
<feature type="binding site" evidence="7 8">
    <location>
        <begin position="190"/>
        <end position="192"/>
    </location>
    <ligand>
        <name>substrate</name>
    </ligand>
</feature>
<dbReference type="AlphaFoldDB" id="A0AA95H5Q0"/>
<dbReference type="HAMAP" id="MF_01629">
    <property type="entry name" value="PdxH"/>
    <property type="match status" value="1"/>
</dbReference>
<dbReference type="Pfam" id="PF01243">
    <property type="entry name" value="PNPOx_N"/>
    <property type="match status" value="1"/>
</dbReference>
<keyword evidence="5 7" id="KW-0560">Oxidoreductase</keyword>
<sequence>MDIGALRQEYTQMGLSRETLARNPIEQFSVWFQQAMQANILEPNAMQIATATPQGKPSLRTVLLKSYDERGFVFYTNYSSQKSQEIAINNQVTLLFFWKELERQVEISGHAEKVSTLESLAYFTSRPRGSQLGAWVSAQSSIISSRGLLEMKLDEMKRKFQEGEIPLPSFWGGYRIVPSTIEFWQGRPNRLHDRFEYRRDINNQSWSLVRLSP</sequence>
<evidence type="ECO:0000256" key="4">
    <source>
        <dbReference type="ARBA" id="ARBA00022643"/>
    </source>
</evidence>
<evidence type="ECO:0000256" key="8">
    <source>
        <dbReference type="PIRSR" id="PIRSR000190-1"/>
    </source>
</evidence>
<evidence type="ECO:0000256" key="7">
    <source>
        <dbReference type="HAMAP-Rule" id="MF_01629"/>
    </source>
</evidence>
<name>A0AA95H5Q0_9GAMM</name>
<feature type="binding site" evidence="8">
    <location>
        <begin position="7"/>
        <end position="10"/>
    </location>
    <ligand>
        <name>substrate</name>
    </ligand>
</feature>
<dbReference type="KEGG" id="tdu:QJT80_14995"/>
<dbReference type="NCBIfam" id="TIGR00558">
    <property type="entry name" value="pdxH"/>
    <property type="match status" value="1"/>
</dbReference>
<dbReference type="EMBL" id="CP124755">
    <property type="protein sequence ID" value="WGZ90770.1"/>
    <property type="molecule type" value="Genomic_DNA"/>
</dbReference>
<dbReference type="EC" id="1.4.3.5" evidence="7"/>
<comment type="subunit">
    <text evidence="2 7">Homodimer.</text>
</comment>
<evidence type="ECO:0000256" key="1">
    <source>
        <dbReference type="ARBA" id="ARBA00007301"/>
    </source>
</evidence>
<feature type="binding site" evidence="7 9">
    <location>
        <position position="194"/>
    </location>
    <ligand>
        <name>FMN</name>
        <dbReference type="ChEBI" id="CHEBI:58210"/>
    </ligand>
</feature>
<dbReference type="Pfam" id="PF10590">
    <property type="entry name" value="PNP_phzG_C"/>
    <property type="match status" value="1"/>
</dbReference>
<feature type="binding site" evidence="7 8">
    <location>
        <position position="130"/>
    </location>
    <ligand>
        <name>substrate</name>
    </ligand>
</feature>
<comment type="function">
    <text evidence="7">Catalyzes the oxidation of either pyridoxine 5'-phosphate (PNP) or pyridoxamine 5'-phosphate (PMP) into pyridoxal 5'-phosphate (PLP).</text>
</comment>
<dbReference type="InterPro" id="IPR000659">
    <property type="entry name" value="Pyridox_Oxase"/>
</dbReference>
<comment type="catalytic activity">
    <reaction evidence="7">
        <text>pyridoxamine 5'-phosphate + O2 + H2O = pyridoxal 5'-phosphate + H2O2 + NH4(+)</text>
        <dbReference type="Rhea" id="RHEA:15817"/>
        <dbReference type="ChEBI" id="CHEBI:15377"/>
        <dbReference type="ChEBI" id="CHEBI:15379"/>
        <dbReference type="ChEBI" id="CHEBI:16240"/>
        <dbReference type="ChEBI" id="CHEBI:28938"/>
        <dbReference type="ChEBI" id="CHEBI:58451"/>
        <dbReference type="ChEBI" id="CHEBI:597326"/>
        <dbReference type="EC" id="1.4.3.5"/>
    </reaction>
</comment>
<proteinExistence type="inferred from homology"/>
<dbReference type="PIRSF" id="PIRSF000190">
    <property type="entry name" value="Pyd_amn-ph_oxd"/>
    <property type="match status" value="1"/>
</dbReference>
<keyword evidence="6 7" id="KW-0664">Pyridoxine biosynthesis</keyword>
<dbReference type="PANTHER" id="PTHR10851">
    <property type="entry name" value="PYRIDOXINE-5-PHOSPHATE OXIDASE"/>
    <property type="match status" value="1"/>
</dbReference>
<feature type="binding site" evidence="7 8">
    <location>
        <position position="126"/>
    </location>
    <ligand>
        <name>substrate</name>
    </ligand>
</feature>
<keyword evidence="4 7" id="KW-0288">FMN</keyword>
<feature type="binding site" evidence="7 9">
    <location>
        <begin position="139"/>
        <end position="140"/>
    </location>
    <ligand>
        <name>FMN</name>
        <dbReference type="ChEBI" id="CHEBI:58210"/>
    </ligand>
</feature>
<evidence type="ECO:0000256" key="2">
    <source>
        <dbReference type="ARBA" id="ARBA00011738"/>
    </source>
</evidence>
<evidence type="ECO:0000313" key="12">
    <source>
        <dbReference type="EMBL" id="WGZ90770.1"/>
    </source>
</evidence>
<comment type="caution">
    <text evidence="7">Lacks conserved residue(s) required for the propagation of feature annotation.</text>
</comment>
<evidence type="ECO:0000256" key="9">
    <source>
        <dbReference type="PIRSR" id="PIRSR000190-2"/>
    </source>
</evidence>
<reference evidence="12" key="1">
    <citation type="journal article" date="2023" name="Int. J. Mol. Sci.">
        <title>Metagenomics Revealed a New Genus 'Candidatus Thiocaldithrix dubininis' gen. nov., sp. nov. and a New Species 'Candidatus Thiothrix putei' sp. nov. in the Family Thiotrichaceae, Some Members of Which Have Traits of Both Na+- and H+-Motive Energetics.</title>
        <authorList>
            <person name="Ravin N.V."/>
            <person name="Muntyan M.S."/>
            <person name="Smolyakov D.D."/>
            <person name="Rudenko T.S."/>
            <person name="Beletsky A.V."/>
            <person name="Mardanov A.V."/>
            <person name="Grabovich M.Y."/>
        </authorList>
    </citation>
    <scope>NUCLEOTIDE SEQUENCE</scope>
    <source>
        <strain evidence="12">GKL-01</strain>
    </source>
</reference>
<feature type="binding site" evidence="7 8">
    <location>
        <position position="122"/>
    </location>
    <ligand>
        <name>substrate</name>
    </ligand>
</feature>
<gene>
    <name evidence="7 12" type="primary">pdxH</name>
    <name evidence="12" type="ORF">QJT80_14995</name>
</gene>
<evidence type="ECO:0000259" key="10">
    <source>
        <dbReference type="Pfam" id="PF01243"/>
    </source>
</evidence>
<feature type="domain" description="Pyridoxine 5'-phosphate oxidase dimerisation C-terminal" evidence="11">
    <location>
        <begin position="171"/>
        <end position="213"/>
    </location>
</feature>
<evidence type="ECO:0000259" key="11">
    <source>
        <dbReference type="Pfam" id="PF10590"/>
    </source>
</evidence>
<feature type="binding site" evidence="7 9">
    <location>
        <position position="104"/>
    </location>
    <ligand>
        <name>FMN</name>
        <dbReference type="ChEBI" id="CHEBI:58210"/>
    </ligand>
</feature>
<evidence type="ECO:0000256" key="5">
    <source>
        <dbReference type="ARBA" id="ARBA00023002"/>
    </source>
</evidence>
<dbReference type="InterPro" id="IPR019576">
    <property type="entry name" value="Pyridoxamine_oxidase_dimer_C"/>
</dbReference>
<feature type="binding site" evidence="7 9">
    <location>
        <position position="82"/>
    </location>
    <ligand>
        <name>FMN</name>
        <dbReference type="ChEBI" id="CHEBI:58210"/>
    </ligand>
</feature>
<dbReference type="SUPFAM" id="SSF50475">
    <property type="entry name" value="FMN-binding split barrel"/>
    <property type="match status" value="1"/>
</dbReference>
<feature type="binding site" evidence="7 9">
    <location>
        <begin position="75"/>
        <end position="76"/>
    </location>
    <ligand>
        <name>FMN</name>
        <dbReference type="ChEBI" id="CHEBI:58210"/>
    </ligand>
</feature>
<reference evidence="12" key="2">
    <citation type="submission" date="2023-04" db="EMBL/GenBank/DDBJ databases">
        <authorList>
            <person name="Beletskiy A.V."/>
            <person name="Mardanov A.V."/>
            <person name="Ravin N.V."/>
        </authorList>
    </citation>
    <scope>NUCLEOTIDE SEQUENCE</scope>
    <source>
        <strain evidence="12">GKL-01</strain>
    </source>
</reference>
<dbReference type="GO" id="GO:0008615">
    <property type="term" value="P:pyridoxine biosynthetic process"/>
    <property type="evidence" value="ECO:0007669"/>
    <property type="project" value="UniProtKB-UniRule"/>
</dbReference>
<comment type="catalytic activity">
    <reaction evidence="7">
        <text>pyridoxine 5'-phosphate + O2 = pyridoxal 5'-phosphate + H2O2</text>
        <dbReference type="Rhea" id="RHEA:15149"/>
        <dbReference type="ChEBI" id="CHEBI:15379"/>
        <dbReference type="ChEBI" id="CHEBI:16240"/>
        <dbReference type="ChEBI" id="CHEBI:58589"/>
        <dbReference type="ChEBI" id="CHEBI:597326"/>
        <dbReference type="EC" id="1.4.3.5"/>
    </reaction>
</comment>
<comment type="pathway">
    <text evidence="7">Cofactor metabolism; pyridoxal 5'-phosphate salvage; pyridoxal 5'-phosphate from pyridoxamine 5'-phosphate: step 1/1.</text>
</comment>
<dbReference type="GO" id="GO:0004733">
    <property type="term" value="F:pyridoxamine phosphate oxidase activity"/>
    <property type="evidence" value="ECO:0007669"/>
    <property type="project" value="UniProtKB-UniRule"/>
</dbReference>
<dbReference type="InterPro" id="IPR012349">
    <property type="entry name" value="Split_barrel_FMN-bd"/>
</dbReference>
<evidence type="ECO:0000256" key="6">
    <source>
        <dbReference type="ARBA" id="ARBA00023096"/>
    </source>
</evidence>
<dbReference type="Proteomes" id="UP001300672">
    <property type="component" value="Chromosome"/>
</dbReference>
<protein>
    <recommendedName>
        <fullName evidence="7">Pyridoxine/pyridoxamine 5'-phosphate oxidase</fullName>
        <ecNumber evidence="7">1.4.3.5</ecNumber>
    </recommendedName>
    <alternativeName>
        <fullName evidence="7">PNP/PMP oxidase</fullName>
        <shortName evidence="7">PNPOx</shortName>
    </alternativeName>
    <alternativeName>
        <fullName evidence="7">Pyridoxal 5'-phosphate synthase</fullName>
    </alternativeName>
</protein>